<dbReference type="RefSeq" id="XP_013898757.1">
    <property type="nucleotide sequence ID" value="XM_014043303.1"/>
</dbReference>
<sequence>MQTLVSRSAVGRSTVLNRRDAQRRPSRVAAPRSGKVVLVAPRAYYGAPGCGPYGPNSEQARQACRMMEEMARQWGGTMRNGGFSFPGGRVWFGAEGNCGNAAEGADGPSPADQTDASTWQLAVDLIKEGDLYMITADVPGVSKADLTIKLLAPAPPKQPSATLLLRGTRQAGAVAADEGADVQATPLMRERWRGAFERRMRLPEDAAATGITARVKDGVLMVRVPRVPKVEPVESDIIIA</sequence>
<evidence type="ECO:0000256" key="3">
    <source>
        <dbReference type="RuleBase" id="RU003616"/>
    </source>
</evidence>
<dbReference type="InterPro" id="IPR002068">
    <property type="entry name" value="A-crystallin/Hsp20_dom"/>
</dbReference>
<reference evidence="6 7" key="1">
    <citation type="journal article" date="2013" name="BMC Genomics">
        <title>Reconstruction of the lipid metabolism for the microalga Monoraphidium neglectum from its genome sequence reveals characteristics suitable for biofuel production.</title>
        <authorList>
            <person name="Bogen C."/>
            <person name="Al-Dilaimi A."/>
            <person name="Albersmeier A."/>
            <person name="Wichmann J."/>
            <person name="Grundmann M."/>
            <person name="Rupp O."/>
            <person name="Lauersen K.J."/>
            <person name="Blifernez-Klassen O."/>
            <person name="Kalinowski J."/>
            <person name="Goesmann A."/>
            <person name="Mussgnug J.H."/>
            <person name="Kruse O."/>
        </authorList>
    </citation>
    <scope>NUCLEOTIDE SEQUENCE [LARGE SCALE GENOMIC DNA]</scope>
    <source>
        <strain evidence="6 7">SAG 48.87</strain>
    </source>
</reference>
<dbReference type="OrthoDB" id="1245404at2759"/>
<dbReference type="AlphaFoldDB" id="A0A0D2JKG1"/>
<organism evidence="6 7">
    <name type="scientific">Monoraphidium neglectum</name>
    <dbReference type="NCBI Taxonomy" id="145388"/>
    <lineage>
        <taxon>Eukaryota</taxon>
        <taxon>Viridiplantae</taxon>
        <taxon>Chlorophyta</taxon>
        <taxon>core chlorophytes</taxon>
        <taxon>Chlorophyceae</taxon>
        <taxon>CS clade</taxon>
        <taxon>Sphaeropleales</taxon>
        <taxon>Selenastraceae</taxon>
        <taxon>Monoraphidium</taxon>
    </lineage>
</organism>
<dbReference type="Proteomes" id="UP000054498">
    <property type="component" value="Unassembled WGS sequence"/>
</dbReference>
<dbReference type="PROSITE" id="PS01031">
    <property type="entry name" value="SHSP"/>
    <property type="match status" value="1"/>
</dbReference>
<dbReference type="SUPFAM" id="SSF49764">
    <property type="entry name" value="HSP20-like chaperones"/>
    <property type="match status" value="1"/>
</dbReference>
<dbReference type="InterPro" id="IPR031107">
    <property type="entry name" value="Small_HSP"/>
</dbReference>
<keyword evidence="1" id="KW-0346">Stress response</keyword>
<dbReference type="InterPro" id="IPR008978">
    <property type="entry name" value="HSP20-like_chaperone"/>
</dbReference>
<evidence type="ECO:0000313" key="7">
    <source>
        <dbReference type="Proteomes" id="UP000054498"/>
    </source>
</evidence>
<name>A0A0D2JKG1_9CHLO</name>
<evidence type="ECO:0000313" key="6">
    <source>
        <dbReference type="EMBL" id="KIY99737.1"/>
    </source>
</evidence>
<dbReference type="KEGG" id="mng:MNEG_8224"/>
<feature type="region of interest" description="Disordered" evidence="4">
    <location>
        <begin position="1"/>
        <end position="32"/>
    </location>
</feature>
<keyword evidence="7" id="KW-1185">Reference proteome</keyword>
<evidence type="ECO:0000256" key="4">
    <source>
        <dbReference type="SAM" id="MobiDB-lite"/>
    </source>
</evidence>
<gene>
    <name evidence="6" type="ORF">MNEG_8224</name>
</gene>
<comment type="similarity">
    <text evidence="2 3">Belongs to the small heat shock protein (HSP20) family.</text>
</comment>
<dbReference type="STRING" id="145388.A0A0D2JKG1"/>
<proteinExistence type="inferred from homology"/>
<evidence type="ECO:0000256" key="2">
    <source>
        <dbReference type="PROSITE-ProRule" id="PRU00285"/>
    </source>
</evidence>
<dbReference type="GeneID" id="25741100"/>
<dbReference type="EMBL" id="KK101757">
    <property type="protein sequence ID" value="KIY99737.1"/>
    <property type="molecule type" value="Genomic_DNA"/>
</dbReference>
<dbReference type="CDD" id="cd06464">
    <property type="entry name" value="ACD_sHsps-like"/>
    <property type="match status" value="1"/>
</dbReference>
<evidence type="ECO:0000256" key="1">
    <source>
        <dbReference type="ARBA" id="ARBA00023016"/>
    </source>
</evidence>
<accession>A0A0D2JKG1</accession>
<protein>
    <recommendedName>
        <fullName evidence="5">SHSP domain-containing protein</fullName>
    </recommendedName>
</protein>
<dbReference type="Gene3D" id="2.60.40.790">
    <property type="match status" value="1"/>
</dbReference>
<dbReference type="Pfam" id="PF00011">
    <property type="entry name" value="HSP20"/>
    <property type="match status" value="1"/>
</dbReference>
<feature type="domain" description="SHSP" evidence="5">
    <location>
        <begin position="114"/>
        <end position="240"/>
    </location>
</feature>
<evidence type="ECO:0000259" key="5">
    <source>
        <dbReference type="PROSITE" id="PS01031"/>
    </source>
</evidence>
<dbReference type="PANTHER" id="PTHR11527">
    <property type="entry name" value="HEAT-SHOCK PROTEIN 20 FAMILY MEMBER"/>
    <property type="match status" value="1"/>
</dbReference>